<reference evidence="3" key="1">
    <citation type="journal article" date="2019" name="Int. J. Syst. Evol. Microbiol.">
        <title>The Global Catalogue of Microorganisms (GCM) 10K type strain sequencing project: providing services to taxonomists for standard genome sequencing and annotation.</title>
        <authorList>
            <consortium name="The Broad Institute Genomics Platform"/>
            <consortium name="The Broad Institute Genome Sequencing Center for Infectious Disease"/>
            <person name="Wu L."/>
            <person name="Ma J."/>
        </authorList>
    </citation>
    <scope>NUCLEOTIDE SEQUENCE [LARGE SCALE GENOMIC DNA]</scope>
    <source>
        <strain evidence="3">CGMCC 1.10131</strain>
    </source>
</reference>
<dbReference type="PROSITE" id="PS51787">
    <property type="entry name" value="LON_N"/>
    <property type="match status" value="1"/>
</dbReference>
<dbReference type="InterPro" id="IPR003111">
    <property type="entry name" value="Lon_prtase_N"/>
</dbReference>
<name>A0ABQ1HWY4_9ALTE</name>
<dbReference type="Proteomes" id="UP000651977">
    <property type="component" value="Unassembled WGS sequence"/>
</dbReference>
<evidence type="ECO:0000313" key="3">
    <source>
        <dbReference type="Proteomes" id="UP000651977"/>
    </source>
</evidence>
<feature type="domain" description="Lon N-terminal" evidence="1">
    <location>
        <begin position="1"/>
        <end position="186"/>
    </location>
</feature>
<evidence type="ECO:0000259" key="1">
    <source>
        <dbReference type="PROSITE" id="PS51787"/>
    </source>
</evidence>
<protein>
    <submittedName>
        <fullName evidence="2">Peptidase S16</fullName>
    </submittedName>
</protein>
<dbReference type="SUPFAM" id="SSF88697">
    <property type="entry name" value="PUA domain-like"/>
    <property type="match status" value="1"/>
</dbReference>
<sequence length="190" mass="21627">MRLPLFPLELFLLPGGISKLRIFEPRYLRLVSIASAESKGFVLCQPKLNINDKFEIGVHCIIDDFEQLEDGMLGITIRATKRVSLTDISQADDKLFSALATELPAWPVEPAEDQQDGLSDKLKQVLSLHSLYNEYPASIDYQDENWVVSRWLELLPFSIKAKNQILHEEDFSNLKSLVHQLVSDITIETD</sequence>
<proteinExistence type="predicted"/>
<dbReference type="Pfam" id="PF02190">
    <property type="entry name" value="LON_substr_bdg"/>
    <property type="match status" value="1"/>
</dbReference>
<dbReference type="InterPro" id="IPR046336">
    <property type="entry name" value="Lon_prtase_N_sf"/>
</dbReference>
<dbReference type="EMBL" id="BMDY01000001">
    <property type="protein sequence ID" value="GGA93483.1"/>
    <property type="molecule type" value="Genomic_DNA"/>
</dbReference>
<dbReference type="SMART" id="SM00464">
    <property type="entry name" value="LON"/>
    <property type="match status" value="1"/>
</dbReference>
<keyword evidence="3" id="KW-1185">Reference proteome</keyword>
<dbReference type="Gene3D" id="2.30.130.40">
    <property type="entry name" value="LON domain-like"/>
    <property type="match status" value="1"/>
</dbReference>
<evidence type="ECO:0000313" key="2">
    <source>
        <dbReference type="EMBL" id="GGA93483.1"/>
    </source>
</evidence>
<gene>
    <name evidence="2" type="ORF">GCM10007414_02730</name>
</gene>
<organism evidence="2 3">
    <name type="scientific">Agarivorans gilvus</name>
    <dbReference type="NCBI Taxonomy" id="680279"/>
    <lineage>
        <taxon>Bacteria</taxon>
        <taxon>Pseudomonadati</taxon>
        <taxon>Pseudomonadota</taxon>
        <taxon>Gammaproteobacteria</taxon>
        <taxon>Alteromonadales</taxon>
        <taxon>Alteromonadaceae</taxon>
        <taxon>Agarivorans</taxon>
    </lineage>
</organism>
<dbReference type="InterPro" id="IPR015947">
    <property type="entry name" value="PUA-like_sf"/>
</dbReference>
<comment type="caution">
    <text evidence="2">The sequence shown here is derived from an EMBL/GenBank/DDBJ whole genome shotgun (WGS) entry which is preliminary data.</text>
</comment>
<dbReference type="Gene3D" id="1.10.4060.10">
    <property type="entry name" value="BPP1347 like domain"/>
    <property type="match status" value="1"/>
</dbReference>
<dbReference type="PANTHER" id="PTHR46732">
    <property type="entry name" value="ATP-DEPENDENT PROTEASE LA (LON) DOMAIN PROTEIN"/>
    <property type="match status" value="1"/>
</dbReference>
<dbReference type="RefSeq" id="WP_055731877.1">
    <property type="nucleotide sequence ID" value="NZ_BMDY01000001.1"/>
</dbReference>
<accession>A0ABQ1HWY4</accession>
<dbReference type="PANTHER" id="PTHR46732:SF8">
    <property type="entry name" value="ATP-DEPENDENT PROTEASE LA (LON) DOMAIN PROTEIN"/>
    <property type="match status" value="1"/>
</dbReference>